<evidence type="ECO:0000313" key="1">
    <source>
        <dbReference type="EMBL" id="MFI0795349.1"/>
    </source>
</evidence>
<accession>A0ABW7SNS3</accession>
<sequence>MDFRAGIVFHVTRAASPQFVQPIFFRLIRVHKDWITYDGWIWLDGYQLNAKGDAVAQRSIFVQPAGLIVQTQPLPAHRPGPCRSVARA</sequence>
<dbReference type="Proteomes" id="UP001611075">
    <property type="component" value="Unassembled WGS sequence"/>
</dbReference>
<reference evidence="1 2" key="1">
    <citation type="submission" date="2024-10" db="EMBL/GenBank/DDBJ databases">
        <title>The Natural Products Discovery Center: Release of the First 8490 Sequenced Strains for Exploring Actinobacteria Biosynthetic Diversity.</title>
        <authorList>
            <person name="Kalkreuter E."/>
            <person name="Kautsar S.A."/>
            <person name="Yang D."/>
            <person name="Bader C.D."/>
            <person name="Teijaro C.N."/>
            <person name="Fluegel L."/>
            <person name="Davis C.M."/>
            <person name="Simpson J.R."/>
            <person name="Lauterbach L."/>
            <person name="Steele A.D."/>
            <person name="Gui C."/>
            <person name="Meng S."/>
            <person name="Li G."/>
            <person name="Viehrig K."/>
            <person name="Ye F."/>
            <person name="Su P."/>
            <person name="Kiefer A.F."/>
            <person name="Nichols A."/>
            <person name="Cepeda A.J."/>
            <person name="Yan W."/>
            <person name="Fan B."/>
            <person name="Jiang Y."/>
            <person name="Adhikari A."/>
            <person name="Zheng C.-J."/>
            <person name="Schuster L."/>
            <person name="Cowan T.M."/>
            <person name="Smanski M.J."/>
            <person name="Chevrette M.G."/>
            <person name="De Carvalho L.P.S."/>
            <person name="Shen B."/>
        </authorList>
    </citation>
    <scope>NUCLEOTIDE SEQUENCE [LARGE SCALE GENOMIC DNA]</scope>
    <source>
        <strain evidence="1 2">NPDC021253</strain>
    </source>
</reference>
<evidence type="ECO:0000313" key="2">
    <source>
        <dbReference type="Proteomes" id="UP001611075"/>
    </source>
</evidence>
<dbReference type="RefSeq" id="WP_396682587.1">
    <property type="nucleotide sequence ID" value="NZ_JBIRPU010000017.1"/>
</dbReference>
<name>A0ABW7SNS3_9ACTN</name>
<keyword evidence="2" id="KW-1185">Reference proteome</keyword>
<proteinExistence type="predicted"/>
<organism evidence="1 2">
    <name type="scientific">Micromonospora rubida</name>
    <dbReference type="NCBI Taxonomy" id="2697657"/>
    <lineage>
        <taxon>Bacteria</taxon>
        <taxon>Bacillati</taxon>
        <taxon>Actinomycetota</taxon>
        <taxon>Actinomycetes</taxon>
        <taxon>Micromonosporales</taxon>
        <taxon>Micromonosporaceae</taxon>
        <taxon>Micromonospora</taxon>
    </lineage>
</organism>
<protein>
    <submittedName>
        <fullName evidence="1">Uncharacterized protein</fullName>
    </submittedName>
</protein>
<dbReference type="EMBL" id="JBIRPU010000017">
    <property type="protein sequence ID" value="MFI0795349.1"/>
    <property type="molecule type" value="Genomic_DNA"/>
</dbReference>
<gene>
    <name evidence="1" type="ORF">ACH4OY_22125</name>
</gene>
<comment type="caution">
    <text evidence="1">The sequence shown here is derived from an EMBL/GenBank/DDBJ whole genome shotgun (WGS) entry which is preliminary data.</text>
</comment>